<dbReference type="Pfam" id="PF00701">
    <property type="entry name" value="DHDPS"/>
    <property type="match status" value="1"/>
</dbReference>
<dbReference type="InterPro" id="IPR002220">
    <property type="entry name" value="DapA-like"/>
</dbReference>
<keyword evidence="2 3" id="KW-0456">Lyase</keyword>
<dbReference type="SUPFAM" id="SSF51569">
    <property type="entry name" value="Aldolase"/>
    <property type="match status" value="1"/>
</dbReference>
<dbReference type="AlphaFoldDB" id="A0A1H2G0U1"/>
<sequence length="309" mass="32082">MKALRAVDVRGVWGTVLLPLGGDGAIDWCRLAAQVDTLVASGVDGVYAHGTAGEFHAIDEDEFDRVNEVLATRCEAAGLPFQLGGSHPATPVMMGRIRRAAALEPGAIQVILPDWVPLNDDEVVRFLAGAAAAAGPVPLILYNPPHAKTQVGPALLARAAAATPSLIGVKMAGGDEDWYAAMAESAGDLSVFVPGHLLATGIARGAHGSYSNVAAMSPCGAVAWYRMMTTDPEDALDLEARIAELFRRHIAPLQAAGLSNPALDKFLATVGGWADVGTTLRWPASSAPHDAVAPAGADAHRLLPELFPA</sequence>
<feature type="active site" description="Proton donor/acceptor" evidence="4">
    <location>
        <position position="142"/>
    </location>
</feature>
<comment type="similarity">
    <text evidence="1 3">Belongs to the DapA family.</text>
</comment>
<dbReference type="GO" id="GO:0008840">
    <property type="term" value="F:4-hydroxy-tetrahydrodipicolinate synthase activity"/>
    <property type="evidence" value="ECO:0007669"/>
    <property type="project" value="TreeGrafter"/>
</dbReference>
<dbReference type="STRING" id="419479.SAMN04488563_0228"/>
<gene>
    <name evidence="5" type="ORF">SAMN04488563_0228</name>
</gene>
<dbReference type="EMBL" id="LT629791">
    <property type="protein sequence ID" value="SDU13211.1"/>
    <property type="molecule type" value="Genomic_DNA"/>
</dbReference>
<evidence type="ECO:0000313" key="6">
    <source>
        <dbReference type="Proteomes" id="UP000182977"/>
    </source>
</evidence>
<name>A0A1H2G0U1_9ACTN</name>
<evidence type="ECO:0000256" key="4">
    <source>
        <dbReference type="PIRSR" id="PIRSR001365-1"/>
    </source>
</evidence>
<reference evidence="6" key="1">
    <citation type="submission" date="2016-10" db="EMBL/GenBank/DDBJ databases">
        <authorList>
            <person name="Varghese N."/>
            <person name="Submissions S."/>
        </authorList>
    </citation>
    <scope>NUCLEOTIDE SEQUENCE [LARGE SCALE GENOMIC DNA]</scope>
    <source>
        <strain evidence="6">DSM 45079</strain>
    </source>
</reference>
<dbReference type="RefSeq" id="WP_046768366.1">
    <property type="nucleotide sequence ID" value="NZ_KQ061225.1"/>
</dbReference>
<dbReference type="OrthoDB" id="9778880at2"/>
<dbReference type="CDD" id="cd00408">
    <property type="entry name" value="DHDPS-like"/>
    <property type="match status" value="1"/>
</dbReference>
<dbReference type="PANTHER" id="PTHR12128">
    <property type="entry name" value="DIHYDRODIPICOLINATE SYNTHASE"/>
    <property type="match status" value="1"/>
</dbReference>
<keyword evidence="6" id="KW-1185">Reference proteome</keyword>
<dbReference type="PIRSF" id="PIRSF001365">
    <property type="entry name" value="DHDPS"/>
    <property type="match status" value="1"/>
</dbReference>
<protein>
    <submittedName>
        <fullName evidence="5">Dihydrodipicolinate synthase/N-acetylneuraminate lyase</fullName>
    </submittedName>
</protein>
<dbReference type="Proteomes" id="UP000182977">
    <property type="component" value="Chromosome I"/>
</dbReference>
<dbReference type="InterPro" id="IPR013785">
    <property type="entry name" value="Aldolase_TIM"/>
</dbReference>
<dbReference type="PANTHER" id="PTHR12128:SF66">
    <property type="entry name" value="4-HYDROXY-2-OXOGLUTARATE ALDOLASE, MITOCHONDRIAL"/>
    <property type="match status" value="1"/>
</dbReference>
<evidence type="ECO:0000256" key="2">
    <source>
        <dbReference type="ARBA" id="ARBA00023239"/>
    </source>
</evidence>
<dbReference type="SMART" id="SM01130">
    <property type="entry name" value="DHDPS"/>
    <property type="match status" value="1"/>
</dbReference>
<organism evidence="5 6">
    <name type="scientific">Jiangella alkaliphila</name>
    <dbReference type="NCBI Taxonomy" id="419479"/>
    <lineage>
        <taxon>Bacteria</taxon>
        <taxon>Bacillati</taxon>
        <taxon>Actinomycetota</taxon>
        <taxon>Actinomycetes</taxon>
        <taxon>Jiangellales</taxon>
        <taxon>Jiangellaceae</taxon>
        <taxon>Jiangella</taxon>
    </lineage>
</organism>
<evidence type="ECO:0000313" key="5">
    <source>
        <dbReference type="EMBL" id="SDU13211.1"/>
    </source>
</evidence>
<proteinExistence type="inferred from homology"/>
<accession>A0A1H2G0U1</accession>
<evidence type="ECO:0000256" key="1">
    <source>
        <dbReference type="ARBA" id="ARBA00007592"/>
    </source>
</evidence>
<evidence type="ECO:0000256" key="3">
    <source>
        <dbReference type="PIRNR" id="PIRNR001365"/>
    </source>
</evidence>
<dbReference type="Gene3D" id="3.20.20.70">
    <property type="entry name" value="Aldolase class I"/>
    <property type="match status" value="1"/>
</dbReference>
<feature type="active site" description="Schiff-base intermediate with substrate" evidence="4">
    <location>
        <position position="170"/>
    </location>
</feature>